<keyword evidence="3" id="KW-1185">Reference proteome</keyword>
<keyword evidence="1" id="KW-1133">Transmembrane helix</keyword>
<feature type="transmembrane region" description="Helical" evidence="1">
    <location>
        <begin position="12"/>
        <end position="36"/>
    </location>
</feature>
<dbReference type="RefSeq" id="WP_229157229.1">
    <property type="nucleotide sequence ID" value="NZ_JAJEWP010000001.1"/>
</dbReference>
<feature type="transmembrane region" description="Helical" evidence="1">
    <location>
        <begin position="342"/>
        <end position="363"/>
    </location>
</feature>
<name>A0ABS8G4B5_9ALTE</name>
<evidence type="ECO:0000313" key="3">
    <source>
        <dbReference type="Proteomes" id="UP001520878"/>
    </source>
</evidence>
<evidence type="ECO:0000313" key="2">
    <source>
        <dbReference type="EMBL" id="MCC2615323.1"/>
    </source>
</evidence>
<dbReference type="PANTHER" id="PTHR34219:SF8">
    <property type="entry name" value="PEPSY DOMAIN-CONTAINING PROTEIN"/>
    <property type="match status" value="1"/>
</dbReference>
<protein>
    <submittedName>
        <fullName evidence="2">PepSY domain-containing protein</fullName>
    </submittedName>
</protein>
<feature type="transmembrane region" description="Helical" evidence="1">
    <location>
        <begin position="142"/>
        <end position="165"/>
    </location>
</feature>
<gene>
    <name evidence="2" type="ORF">LJ739_03615</name>
</gene>
<dbReference type="EMBL" id="JAJEWP010000001">
    <property type="protein sequence ID" value="MCC2615323.1"/>
    <property type="molecule type" value="Genomic_DNA"/>
</dbReference>
<reference evidence="2 3" key="1">
    <citation type="submission" date="2021-10" db="EMBL/GenBank/DDBJ databases">
        <title>Draft genome of Aestuariibacter halophilus JC2043.</title>
        <authorList>
            <person name="Emsley S.A."/>
            <person name="Pfannmuller K.M."/>
            <person name="Ushijima B."/>
            <person name="Saw J.H."/>
            <person name="Videau P."/>
        </authorList>
    </citation>
    <scope>NUCLEOTIDE SEQUENCE [LARGE SCALE GENOMIC DNA]</scope>
    <source>
        <strain evidence="2 3">JC2043</strain>
    </source>
</reference>
<dbReference type="Pfam" id="PF03929">
    <property type="entry name" value="PepSY_TM"/>
    <property type="match status" value="1"/>
</dbReference>
<comment type="caution">
    <text evidence="2">The sequence shown here is derived from an EMBL/GenBank/DDBJ whole genome shotgun (WGS) entry which is preliminary data.</text>
</comment>
<evidence type="ECO:0000256" key="1">
    <source>
        <dbReference type="SAM" id="Phobius"/>
    </source>
</evidence>
<keyword evidence="1" id="KW-0812">Transmembrane</keyword>
<sequence length="389" mass="44377">MSILSNRQWFQLHGWLSLPIWAVFMFVCLTGAIAVISHELTWLTNPNARAENPHQQDAKPLHEIATLVQRQYPEADISGVAVLEPYLVNVVMFSDSDKPYALAYVNQYTGQIQEVNNGTTFVTFMRSLHGWLLFPWHHNFSIGYYLVSGLSIVVLGALITGMMVYKRFWRGFLNPKLRLRQGGRTALADLHRIGGIWSLWFMLLMGLTGLWYLVQAVLWHSDIEIEPYPRLLPASVLPQSTATESPQPSYTLANALSAAQQRFDNFQPSYVMMPEHHRDTYKLSGHGGSIWFDHYSYNLAMDPWTGDITQQFSPDTMTPLQTLMHLADPLHFGYIGGLWTKAIWFIFGLILSGMSLSGFLMWYKRVVHNRRSTNATMVSHHRAGKEVVS</sequence>
<dbReference type="PANTHER" id="PTHR34219">
    <property type="entry name" value="IRON-REGULATED INNER MEMBRANE PROTEIN-RELATED"/>
    <property type="match status" value="1"/>
</dbReference>
<proteinExistence type="predicted"/>
<keyword evidence="1" id="KW-0472">Membrane</keyword>
<organism evidence="2 3">
    <name type="scientific">Fluctibacter halophilus</name>
    <dbReference type="NCBI Taxonomy" id="226011"/>
    <lineage>
        <taxon>Bacteria</taxon>
        <taxon>Pseudomonadati</taxon>
        <taxon>Pseudomonadota</taxon>
        <taxon>Gammaproteobacteria</taxon>
        <taxon>Alteromonadales</taxon>
        <taxon>Alteromonadaceae</taxon>
        <taxon>Fluctibacter</taxon>
    </lineage>
</organism>
<dbReference type="Proteomes" id="UP001520878">
    <property type="component" value="Unassembled WGS sequence"/>
</dbReference>
<dbReference type="InterPro" id="IPR005625">
    <property type="entry name" value="PepSY-ass_TM"/>
</dbReference>
<feature type="transmembrane region" description="Helical" evidence="1">
    <location>
        <begin position="186"/>
        <end position="214"/>
    </location>
</feature>
<accession>A0ABS8G4B5</accession>